<dbReference type="PROSITE" id="PS51007">
    <property type="entry name" value="CYTC"/>
    <property type="match status" value="2"/>
</dbReference>
<feature type="transmembrane region" description="Helical" evidence="13">
    <location>
        <begin position="87"/>
        <end position="108"/>
    </location>
</feature>
<evidence type="ECO:0000256" key="6">
    <source>
        <dbReference type="ARBA" id="ARBA00022723"/>
    </source>
</evidence>
<feature type="domain" description="Cytochrome c" evidence="14">
    <location>
        <begin position="288"/>
        <end position="383"/>
    </location>
</feature>
<protein>
    <recommendedName>
        <fullName evidence="14">Cytochrome c domain-containing protein</fullName>
    </recommendedName>
</protein>
<feature type="transmembrane region" description="Helical" evidence="13">
    <location>
        <begin position="124"/>
        <end position="141"/>
    </location>
</feature>
<comment type="subcellular location">
    <subcellularLocation>
        <location evidence="1">Cell membrane</location>
        <topology evidence="1">Multi-pass membrane protein</topology>
    </subcellularLocation>
</comment>
<sequence>MNESLTSSYLIWGVFPYVALTLFFVVPFLRMVYRPFGMSTRASGIFVGRDVLGLAAHLLHWGIFLAFFGHLAGLIGGLLGWGSWVGAFFWMATLGGLAAIAGSVIALVRRTTVPEMRAMSQPDDYIVHLFLIAILGVAIYQALVDRIWGVAFTAAPWFASLWRFSPQPELMASAPWLSKIHIFLAFAFAAYFPFTKLIHAWTLPVNYLARPYQVLRTASKKFQNGWIFGCWEFKGVTDKSYMTYLAGGVIAVLLLIAFVVPGPSQTGLVEEVQAASNADPDAGASKPRSTLEGYPLYVSQCARCHGLEGQGDGPGARSPTFTALPRDLTTGHFRYISTTNGVASDDDLRRVIVHGLPGTGMPGFGVLSDQQLSSLVATVNRLWEARPEPGEKVVVPPRPKPTGEMVAEGETLYANLCVVCHGERGAGDGVLTSLRTDAAGRVVKPHDLTRDPLKGGATERQLYYRIAAGIPRADGEWLMPSYGNLKPEKIWALISYLEASVLPRGLVADATSAR</sequence>
<dbReference type="PANTHER" id="PTHR30598:SF3">
    <property type="entry name" value="RESPIRATORY NITRATE REDUCTASE 1 GAMMA CHAIN"/>
    <property type="match status" value="1"/>
</dbReference>
<keyword evidence="6 12" id="KW-0479">Metal-binding</keyword>
<keyword evidence="11 13" id="KW-0472">Membrane</keyword>
<reference evidence="15" key="2">
    <citation type="journal article" date="2020" name="Microorganisms">
        <title>Osmotic Adaptation and Compatible Solute Biosynthesis of Phototrophic Bacteria as Revealed from Genome Analyses.</title>
        <authorList>
            <person name="Imhoff J.F."/>
            <person name="Rahn T."/>
            <person name="Kunzel S."/>
            <person name="Keller A."/>
            <person name="Neulinger S.C."/>
        </authorList>
    </citation>
    <scope>NUCLEOTIDE SEQUENCE</scope>
    <source>
        <strain evidence="15">DSM 11080</strain>
    </source>
</reference>
<dbReference type="Proteomes" id="UP001296776">
    <property type="component" value="Unassembled WGS sequence"/>
</dbReference>
<evidence type="ECO:0000256" key="11">
    <source>
        <dbReference type="ARBA" id="ARBA00023136"/>
    </source>
</evidence>
<evidence type="ECO:0000256" key="13">
    <source>
        <dbReference type="SAM" id="Phobius"/>
    </source>
</evidence>
<keyword evidence="10 12" id="KW-0408">Iron</keyword>
<dbReference type="Pfam" id="PF13442">
    <property type="entry name" value="Cytochrome_CBB3"/>
    <property type="match status" value="2"/>
</dbReference>
<evidence type="ECO:0000256" key="9">
    <source>
        <dbReference type="ARBA" id="ARBA00023002"/>
    </source>
</evidence>
<dbReference type="EMBL" id="NRSJ01000017">
    <property type="protein sequence ID" value="MBK1705001.1"/>
    <property type="molecule type" value="Genomic_DNA"/>
</dbReference>
<dbReference type="Pfam" id="PF02665">
    <property type="entry name" value="Nitrate_red_gam"/>
    <property type="match status" value="1"/>
</dbReference>
<evidence type="ECO:0000256" key="10">
    <source>
        <dbReference type="ARBA" id="ARBA00023004"/>
    </source>
</evidence>
<feature type="domain" description="Cytochrome c" evidence="14">
    <location>
        <begin position="404"/>
        <end position="501"/>
    </location>
</feature>
<feature type="transmembrane region" description="Helical" evidence="13">
    <location>
        <begin position="176"/>
        <end position="194"/>
    </location>
</feature>
<dbReference type="SUPFAM" id="SSF46626">
    <property type="entry name" value="Cytochrome c"/>
    <property type="match status" value="2"/>
</dbReference>
<keyword evidence="2" id="KW-0813">Transport</keyword>
<reference evidence="15" key="1">
    <citation type="submission" date="2017-08" db="EMBL/GenBank/DDBJ databases">
        <authorList>
            <person name="Imhoff J.F."/>
            <person name="Rahn T."/>
            <person name="Kuenzel S."/>
            <person name="Neulinger S.C."/>
        </authorList>
    </citation>
    <scope>NUCLEOTIDE SEQUENCE</scope>
    <source>
        <strain evidence="15">DSM 11080</strain>
    </source>
</reference>
<dbReference type="InterPro" id="IPR009056">
    <property type="entry name" value="Cyt_c-like_dom"/>
</dbReference>
<evidence type="ECO:0000259" key="14">
    <source>
        <dbReference type="PROSITE" id="PS51007"/>
    </source>
</evidence>
<evidence type="ECO:0000256" key="7">
    <source>
        <dbReference type="ARBA" id="ARBA00022982"/>
    </source>
</evidence>
<evidence type="ECO:0000256" key="1">
    <source>
        <dbReference type="ARBA" id="ARBA00004651"/>
    </source>
</evidence>
<evidence type="ECO:0000256" key="12">
    <source>
        <dbReference type="PROSITE-ProRule" id="PRU00433"/>
    </source>
</evidence>
<proteinExistence type="predicted"/>
<evidence type="ECO:0000313" key="15">
    <source>
        <dbReference type="EMBL" id="MBK1705001.1"/>
    </source>
</evidence>
<dbReference type="InterPro" id="IPR023234">
    <property type="entry name" value="NarG-like_domain"/>
</dbReference>
<name>A0AAJ0U4C3_9GAMM</name>
<gene>
    <name evidence="15" type="ORF">CKO40_10725</name>
</gene>
<keyword evidence="7" id="KW-0249">Electron transport</keyword>
<dbReference type="InterPro" id="IPR036197">
    <property type="entry name" value="NarG-like_sf"/>
</dbReference>
<feature type="transmembrane region" description="Helical" evidence="13">
    <location>
        <begin position="241"/>
        <end position="260"/>
    </location>
</feature>
<evidence type="ECO:0000256" key="3">
    <source>
        <dbReference type="ARBA" id="ARBA00022475"/>
    </source>
</evidence>
<dbReference type="GO" id="GO:0046872">
    <property type="term" value="F:metal ion binding"/>
    <property type="evidence" value="ECO:0007669"/>
    <property type="project" value="UniProtKB-KW"/>
</dbReference>
<dbReference type="AlphaFoldDB" id="A0AAJ0U4C3"/>
<keyword evidence="3" id="KW-1003">Cell membrane</keyword>
<organism evidence="15 16">
    <name type="scientific">Halochromatium glycolicum</name>
    <dbReference type="NCBI Taxonomy" id="85075"/>
    <lineage>
        <taxon>Bacteria</taxon>
        <taxon>Pseudomonadati</taxon>
        <taxon>Pseudomonadota</taxon>
        <taxon>Gammaproteobacteria</taxon>
        <taxon>Chromatiales</taxon>
        <taxon>Chromatiaceae</taxon>
        <taxon>Halochromatium</taxon>
    </lineage>
</organism>
<keyword evidence="8 13" id="KW-1133">Transmembrane helix</keyword>
<evidence type="ECO:0000256" key="4">
    <source>
        <dbReference type="ARBA" id="ARBA00022617"/>
    </source>
</evidence>
<keyword evidence="4 12" id="KW-0349">Heme</keyword>
<dbReference type="InterPro" id="IPR051936">
    <property type="entry name" value="Heme-iron_electron_transfer"/>
</dbReference>
<dbReference type="Gene3D" id="1.20.950.20">
    <property type="entry name" value="Transmembrane di-heme cytochromes, Chain C"/>
    <property type="match status" value="1"/>
</dbReference>
<dbReference type="Gene3D" id="1.10.760.10">
    <property type="entry name" value="Cytochrome c-like domain"/>
    <property type="match status" value="2"/>
</dbReference>
<dbReference type="RefSeq" id="WP_200346210.1">
    <property type="nucleotide sequence ID" value="NZ_NRSJ01000017.1"/>
</dbReference>
<comment type="caution">
    <text evidence="15">The sequence shown here is derived from an EMBL/GenBank/DDBJ whole genome shotgun (WGS) entry which is preliminary data.</text>
</comment>
<accession>A0AAJ0U4C3</accession>
<dbReference type="GO" id="GO:0020037">
    <property type="term" value="F:heme binding"/>
    <property type="evidence" value="ECO:0007669"/>
    <property type="project" value="InterPro"/>
</dbReference>
<dbReference type="GO" id="GO:0009055">
    <property type="term" value="F:electron transfer activity"/>
    <property type="evidence" value="ECO:0007669"/>
    <property type="project" value="InterPro"/>
</dbReference>
<feature type="transmembrane region" description="Helical" evidence="13">
    <location>
        <begin position="12"/>
        <end position="33"/>
    </location>
</feature>
<dbReference type="GO" id="GO:0008940">
    <property type="term" value="F:nitrate reductase activity"/>
    <property type="evidence" value="ECO:0007669"/>
    <property type="project" value="TreeGrafter"/>
</dbReference>
<dbReference type="GO" id="GO:0005886">
    <property type="term" value="C:plasma membrane"/>
    <property type="evidence" value="ECO:0007669"/>
    <property type="project" value="UniProtKB-SubCell"/>
</dbReference>
<keyword evidence="16" id="KW-1185">Reference proteome</keyword>
<dbReference type="SUPFAM" id="SSF103501">
    <property type="entry name" value="Respiratory nitrate reductase 1 gamma chain"/>
    <property type="match status" value="1"/>
</dbReference>
<keyword evidence="5 13" id="KW-0812">Transmembrane</keyword>
<evidence type="ECO:0000313" key="16">
    <source>
        <dbReference type="Proteomes" id="UP001296776"/>
    </source>
</evidence>
<evidence type="ECO:0000256" key="8">
    <source>
        <dbReference type="ARBA" id="ARBA00022989"/>
    </source>
</evidence>
<keyword evidence="9" id="KW-0560">Oxidoreductase</keyword>
<dbReference type="InterPro" id="IPR036909">
    <property type="entry name" value="Cyt_c-like_dom_sf"/>
</dbReference>
<feature type="transmembrane region" description="Helical" evidence="13">
    <location>
        <begin position="54"/>
        <end position="81"/>
    </location>
</feature>
<dbReference type="PANTHER" id="PTHR30598">
    <property type="entry name" value="NITRATE REDUCTASE PRIVATE CHAPERONE, REDOX ENZYME MATURATION PROTEIN REMP FAMILY"/>
    <property type="match status" value="1"/>
</dbReference>
<evidence type="ECO:0000256" key="2">
    <source>
        <dbReference type="ARBA" id="ARBA00022448"/>
    </source>
</evidence>
<evidence type="ECO:0000256" key="5">
    <source>
        <dbReference type="ARBA" id="ARBA00022692"/>
    </source>
</evidence>
<dbReference type="GO" id="GO:0019645">
    <property type="term" value="P:anaerobic electron transport chain"/>
    <property type="evidence" value="ECO:0007669"/>
    <property type="project" value="TreeGrafter"/>
</dbReference>